<organism evidence="3 4">
    <name type="scientific">Psychrosphaera ytuae</name>
    <dbReference type="NCBI Taxonomy" id="2820710"/>
    <lineage>
        <taxon>Bacteria</taxon>
        <taxon>Pseudomonadati</taxon>
        <taxon>Pseudomonadota</taxon>
        <taxon>Gammaproteobacteria</taxon>
        <taxon>Alteromonadales</taxon>
        <taxon>Pseudoalteromonadaceae</taxon>
        <taxon>Psychrosphaera</taxon>
    </lineage>
</organism>
<dbReference type="Gene3D" id="1.10.10.580">
    <property type="entry name" value="Structural maintenance of chromosome 1. Chain E"/>
    <property type="match status" value="1"/>
</dbReference>
<comment type="similarity">
    <text evidence="2">Belongs to the ScpA family.</text>
</comment>
<keyword evidence="2" id="KW-0963">Cytoplasm</keyword>
<dbReference type="Gene3D" id="6.10.250.2410">
    <property type="match status" value="1"/>
</dbReference>
<dbReference type="KEGG" id="psym:J1N51_01590"/>
<keyword evidence="2" id="KW-0159">Chromosome partition</keyword>
<dbReference type="RefSeq" id="WP_208832259.1">
    <property type="nucleotide sequence ID" value="NZ_CP072110.1"/>
</dbReference>
<accession>A0A975DC32</accession>
<dbReference type="PANTHER" id="PTHR33969:SF2">
    <property type="entry name" value="SEGREGATION AND CONDENSATION PROTEIN A"/>
    <property type="match status" value="1"/>
</dbReference>
<dbReference type="Proteomes" id="UP000682739">
    <property type="component" value="Chromosome"/>
</dbReference>
<dbReference type="HAMAP" id="MF_01805">
    <property type="entry name" value="ScpA"/>
    <property type="match status" value="1"/>
</dbReference>
<evidence type="ECO:0000313" key="3">
    <source>
        <dbReference type="EMBL" id="QTH64204.1"/>
    </source>
</evidence>
<keyword evidence="4" id="KW-1185">Reference proteome</keyword>
<dbReference type="Pfam" id="PF02616">
    <property type="entry name" value="SMC_ScpA"/>
    <property type="match status" value="1"/>
</dbReference>
<proteinExistence type="inferred from homology"/>
<dbReference type="GO" id="GO:0007059">
    <property type="term" value="P:chromosome segregation"/>
    <property type="evidence" value="ECO:0007669"/>
    <property type="project" value="UniProtKB-UniRule"/>
</dbReference>
<dbReference type="AlphaFoldDB" id="A0A975DC32"/>
<dbReference type="InterPro" id="IPR003768">
    <property type="entry name" value="ScpA"/>
</dbReference>
<dbReference type="EMBL" id="CP072110">
    <property type="protein sequence ID" value="QTH64204.1"/>
    <property type="molecule type" value="Genomic_DNA"/>
</dbReference>
<evidence type="ECO:0000256" key="2">
    <source>
        <dbReference type="HAMAP-Rule" id="MF_01805"/>
    </source>
</evidence>
<comment type="function">
    <text evidence="2">Participates in chromosomal partition during cell division. May act via the formation of a condensin-like complex containing Smc and ScpB that pull DNA away from mid-cell into both cell halves.</text>
</comment>
<reference evidence="3" key="1">
    <citation type="submission" date="2021-03" db="EMBL/GenBank/DDBJ databases">
        <title>Description of Psychrosphaera ytuae sp. nov. isolated from deep sea sediment of South China Sea.</title>
        <authorList>
            <person name="Zhang J."/>
            <person name="Xu X.-D."/>
        </authorList>
    </citation>
    <scope>NUCLEOTIDE SEQUENCE</scope>
    <source>
        <strain evidence="3">MTZ26</strain>
    </source>
</reference>
<keyword evidence="2" id="KW-0132">Cell division</keyword>
<comment type="subunit">
    <text evidence="2">Component of a cohesin-like complex composed of ScpA, ScpB and the Smc homodimer, in which ScpA and ScpB bind to the head domain of Smc. The presence of the three proteins is required for the association of the complex with DNA.</text>
</comment>
<name>A0A975DC32_9GAMM</name>
<evidence type="ECO:0000313" key="4">
    <source>
        <dbReference type="Proteomes" id="UP000682739"/>
    </source>
</evidence>
<gene>
    <name evidence="2" type="primary">scpA</name>
    <name evidence="3" type="ORF">J1N51_01590</name>
</gene>
<dbReference type="GO" id="GO:0005737">
    <property type="term" value="C:cytoplasm"/>
    <property type="evidence" value="ECO:0007669"/>
    <property type="project" value="UniProtKB-SubCell"/>
</dbReference>
<dbReference type="GO" id="GO:0006260">
    <property type="term" value="P:DNA replication"/>
    <property type="evidence" value="ECO:0007669"/>
    <property type="project" value="UniProtKB-UniRule"/>
</dbReference>
<protein>
    <recommendedName>
        <fullName evidence="1 2">Segregation and condensation protein A</fullName>
    </recommendedName>
</protein>
<evidence type="ECO:0000256" key="1">
    <source>
        <dbReference type="ARBA" id="ARBA00044777"/>
    </source>
</evidence>
<sequence>MDTKNTTEMVQQELPLALVRGEIVIERPQDLFIPPDALEVFLEAFEGPLDFLLYLIKKQKFDIVDLPIFEITKQYMEYVEVMRKLKLELAAEYLVMAAMLAEIKSRLLLPKHDFEDEEEVDPRAELIRRLQQYEVIKNAAQDLDDLPRSERDVFTISVTNPDAMVRQDIEPDVSLQDLVLAFQSVLKRVDAFQHHEISKERLSTRERMSQILVMLQNKSDFTEFSELFELSEGREGVVVTFLAILELVKESLIDVIQTSAFQQIHVKYRQPEMD</sequence>
<comment type="subcellular location">
    <subcellularLocation>
        <location evidence="2">Cytoplasm</location>
    </subcellularLocation>
    <text evidence="2">Associated with two foci at the outer edges of the nucleoid region in young cells, and at four foci within both cell halves in older cells.</text>
</comment>
<keyword evidence="2" id="KW-0131">Cell cycle</keyword>
<dbReference type="PANTHER" id="PTHR33969">
    <property type="entry name" value="SEGREGATION AND CONDENSATION PROTEIN A"/>
    <property type="match status" value="1"/>
</dbReference>
<dbReference type="GO" id="GO:0051301">
    <property type="term" value="P:cell division"/>
    <property type="evidence" value="ECO:0007669"/>
    <property type="project" value="UniProtKB-KW"/>
</dbReference>
<dbReference type="InterPro" id="IPR023093">
    <property type="entry name" value="ScpA-like_C"/>
</dbReference>